<dbReference type="GO" id="GO:0032259">
    <property type="term" value="P:methylation"/>
    <property type="evidence" value="ECO:0007669"/>
    <property type="project" value="UniProtKB-KW"/>
</dbReference>
<sequence length="219" mass="23856">MIKDVVRSLVGFVVLGALVFLPAWTFDYWQAWVFLAVFALSAAIPSFHLARADPAALERRKRAGRESRPAQRIAVAVLFSCFPVMLVLSVLDHRFGWSAVPAAVALLGDVLVAAGMVLTVLVVLQNRFAAGNIAVEPGQQVVSTGMYGVVRHPMYSTALLAVVGSPLALGSLWGLVFLVPVVVALVVRIRDEEALLAQELDGYREYARTTRYRLVPGIW</sequence>
<keyword evidence="4 5" id="KW-0472">Membrane</keyword>
<reference evidence="7" key="1">
    <citation type="journal article" date="2019" name="Int. J. Syst. Evol. Microbiol.">
        <title>The Global Catalogue of Microorganisms (GCM) 10K type strain sequencing project: providing services to taxonomists for standard genome sequencing and annotation.</title>
        <authorList>
            <consortium name="The Broad Institute Genomics Platform"/>
            <consortium name="The Broad Institute Genome Sequencing Center for Infectious Disease"/>
            <person name="Wu L."/>
            <person name="Ma J."/>
        </authorList>
    </citation>
    <scope>NUCLEOTIDE SEQUENCE [LARGE SCALE GENOMIC DNA]</scope>
    <source>
        <strain evidence="7">WLHS5</strain>
    </source>
</reference>
<dbReference type="EC" id="2.1.1.334" evidence="6"/>
<dbReference type="Proteomes" id="UP001596504">
    <property type="component" value="Unassembled WGS sequence"/>
</dbReference>
<dbReference type="RefSeq" id="WP_380667233.1">
    <property type="nucleotide sequence ID" value="NZ_JBHTCJ010000004.1"/>
</dbReference>
<dbReference type="InterPro" id="IPR052527">
    <property type="entry name" value="Metal_cation-efflux_comp"/>
</dbReference>
<dbReference type="Gene3D" id="1.20.120.1630">
    <property type="match status" value="1"/>
</dbReference>
<feature type="transmembrane region" description="Helical" evidence="5">
    <location>
        <begin position="73"/>
        <end position="91"/>
    </location>
</feature>
<feature type="transmembrane region" description="Helical" evidence="5">
    <location>
        <begin position="32"/>
        <end position="52"/>
    </location>
</feature>
<dbReference type="GO" id="GO:0004671">
    <property type="term" value="F:protein C-terminal S-isoprenylcysteine carboxyl O-methyltransferase activity"/>
    <property type="evidence" value="ECO:0007669"/>
    <property type="project" value="UniProtKB-EC"/>
</dbReference>
<comment type="caution">
    <text evidence="6">The sequence shown here is derived from an EMBL/GenBank/DDBJ whole genome shotgun (WGS) entry which is preliminary data.</text>
</comment>
<protein>
    <submittedName>
        <fullName evidence="6">Methyltransferase family protein</fullName>
        <ecNumber evidence="6">2.1.1.100</ecNumber>
        <ecNumber evidence="6">2.1.1.334</ecNumber>
    </submittedName>
</protein>
<keyword evidence="6" id="KW-0489">Methyltransferase</keyword>
<feature type="transmembrane region" description="Helical" evidence="5">
    <location>
        <begin position="9"/>
        <end position="26"/>
    </location>
</feature>
<dbReference type="EC" id="2.1.1.100" evidence="6"/>
<feature type="transmembrane region" description="Helical" evidence="5">
    <location>
        <begin position="103"/>
        <end position="124"/>
    </location>
</feature>
<evidence type="ECO:0000256" key="2">
    <source>
        <dbReference type="ARBA" id="ARBA00022692"/>
    </source>
</evidence>
<evidence type="ECO:0000256" key="1">
    <source>
        <dbReference type="ARBA" id="ARBA00004127"/>
    </source>
</evidence>
<name>A0ABW2LKM1_9PSEU</name>
<keyword evidence="7" id="KW-1185">Reference proteome</keyword>
<proteinExistence type="predicted"/>
<comment type="subcellular location">
    <subcellularLocation>
        <location evidence="1">Endomembrane system</location>
        <topology evidence="1">Multi-pass membrane protein</topology>
    </subcellularLocation>
</comment>
<dbReference type="PANTHER" id="PTHR43847:SF1">
    <property type="entry name" value="BLL3993 PROTEIN"/>
    <property type="match status" value="1"/>
</dbReference>
<gene>
    <name evidence="6" type="ORF">ACFQRI_10835</name>
</gene>
<accession>A0ABW2LKM1</accession>
<keyword evidence="3 5" id="KW-1133">Transmembrane helix</keyword>
<keyword evidence="6" id="KW-0808">Transferase</keyword>
<dbReference type="PANTHER" id="PTHR43847">
    <property type="entry name" value="BLL3993 PROTEIN"/>
    <property type="match status" value="1"/>
</dbReference>
<evidence type="ECO:0000256" key="4">
    <source>
        <dbReference type="ARBA" id="ARBA00023136"/>
    </source>
</evidence>
<evidence type="ECO:0000256" key="5">
    <source>
        <dbReference type="SAM" id="Phobius"/>
    </source>
</evidence>
<dbReference type="InterPro" id="IPR007318">
    <property type="entry name" value="Phopholipid_MeTrfase"/>
</dbReference>
<evidence type="ECO:0000313" key="7">
    <source>
        <dbReference type="Proteomes" id="UP001596504"/>
    </source>
</evidence>
<evidence type="ECO:0000313" key="6">
    <source>
        <dbReference type="EMBL" id="MFC7341908.1"/>
    </source>
</evidence>
<dbReference type="Pfam" id="PF04191">
    <property type="entry name" value="PEMT"/>
    <property type="match status" value="1"/>
</dbReference>
<keyword evidence="2 5" id="KW-0812">Transmembrane</keyword>
<evidence type="ECO:0000256" key="3">
    <source>
        <dbReference type="ARBA" id="ARBA00022989"/>
    </source>
</evidence>
<dbReference type="EMBL" id="JBHTCJ010000004">
    <property type="protein sequence ID" value="MFC7341908.1"/>
    <property type="molecule type" value="Genomic_DNA"/>
</dbReference>
<organism evidence="6 7">
    <name type="scientific">Saccharopolyspora griseoalba</name>
    <dbReference type="NCBI Taxonomy" id="1431848"/>
    <lineage>
        <taxon>Bacteria</taxon>
        <taxon>Bacillati</taxon>
        <taxon>Actinomycetota</taxon>
        <taxon>Actinomycetes</taxon>
        <taxon>Pseudonocardiales</taxon>
        <taxon>Pseudonocardiaceae</taxon>
        <taxon>Saccharopolyspora</taxon>
    </lineage>
</organism>
<feature type="transmembrane region" description="Helical" evidence="5">
    <location>
        <begin position="158"/>
        <end position="187"/>
    </location>
</feature>